<dbReference type="InterPro" id="IPR029045">
    <property type="entry name" value="ClpP/crotonase-like_dom_sf"/>
</dbReference>
<protein>
    <submittedName>
        <fullName evidence="1">Enoyl-CoA hydratase</fullName>
    </submittedName>
</protein>
<evidence type="ECO:0000313" key="1">
    <source>
        <dbReference type="EMBL" id="PWK34326.1"/>
    </source>
</evidence>
<dbReference type="Pfam" id="PF00378">
    <property type="entry name" value="ECH_1"/>
    <property type="match status" value="1"/>
</dbReference>
<dbReference type="EMBL" id="QGGT01000003">
    <property type="protein sequence ID" value="PWK34326.1"/>
    <property type="molecule type" value="Genomic_DNA"/>
</dbReference>
<sequence>MTDTTLSAAGAPPVLYAVDAGIATITLNRPENRNALNLAMCEGLQRAAATAAADPDVRVVLVRGAGPAFCAGADLKERKTMDEAQVLARRMRGFFAYDALEALRMPTIAVVEGAAAGSGVEITAACDFAIATPDAAFWTPEAQWGTVGATQRLARIVGKRLAKDMMFTGRRLTAADALEVGLVTRIVARDGIEAEVASMAASIAKAPPLGMRLAKRCIDRGIELGPRGALAEELLAIEENLSRSDWRSGISGFSSTGQSEGGKA</sequence>
<dbReference type="Gene3D" id="3.90.226.10">
    <property type="entry name" value="2-enoyl-CoA Hydratase, Chain A, domain 1"/>
    <property type="match status" value="1"/>
</dbReference>
<dbReference type="CDD" id="cd06558">
    <property type="entry name" value="crotonase-like"/>
    <property type="match status" value="1"/>
</dbReference>
<accession>A0A316ES09</accession>
<dbReference type="InterPro" id="IPR001753">
    <property type="entry name" value="Enoyl-CoA_hydra/iso"/>
</dbReference>
<evidence type="ECO:0000313" key="2">
    <source>
        <dbReference type="Proteomes" id="UP000245754"/>
    </source>
</evidence>
<dbReference type="GO" id="GO:0003824">
    <property type="term" value="F:catalytic activity"/>
    <property type="evidence" value="ECO:0007669"/>
    <property type="project" value="UniProtKB-ARBA"/>
</dbReference>
<keyword evidence="2" id="KW-1185">Reference proteome</keyword>
<dbReference type="PANTHER" id="PTHR11941">
    <property type="entry name" value="ENOYL-COA HYDRATASE-RELATED"/>
    <property type="match status" value="1"/>
</dbReference>
<dbReference type="SUPFAM" id="SSF52096">
    <property type="entry name" value="ClpP/crotonase"/>
    <property type="match status" value="1"/>
</dbReference>
<name>A0A316ES09_9BURK</name>
<dbReference type="Proteomes" id="UP000245754">
    <property type="component" value="Unassembled WGS sequence"/>
</dbReference>
<dbReference type="AlphaFoldDB" id="A0A316ES09"/>
<comment type="caution">
    <text evidence="1">The sequence shown here is derived from an EMBL/GenBank/DDBJ whole genome shotgun (WGS) entry which is preliminary data.</text>
</comment>
<organism evidence="1 2">
    <name type="scientific">Cupriavidus plantarum</name>
    <dbReference type="NCBI Taxonomy" id="942865"/>
    <lineage>
        <taxon>Bacteria</taxon>
        <taxon>Pseudomonadati</taxon>
        <taxon>Pseudomonadota</taxon>
        <taxon>Betaproteobacteria</taxon>
        <taxon>Burkholderiales</taxon>
        <taxon>Burkholderiaceae</taxon>
        <taxon>Cupriavidus</taxon>
    </lineage>
</organism>
<dbReference type="GO" id="GO:0006635">
    <property type="term" value="P:fatty acid beta-oxidation"/>
    <property type="evidence" value="ECO:0007669"/>
    <property type="project" value="TreeGrafter"/>
</dbReference>
<reference evidence="1 2" key="1">
    <citation type="submission" date="2018-05" db="EMBL/GenBank/DDBJ databases">
        <title>Genomic Encyclopedia of Type Strains, Phase IV (KMG-V): Genome sequencing to study the core and pangenomes of soil and plant-associated prokaryotes.</title>
        <authorList>
            <person name="Whitman W."/>
        </authorList>
    </citation>
    <scope>NUCLEOTIDE SEQUENCE [LARGE SCALE GENOMIC DNA]</scope>
    <source>
        <strain evidence="1 2">SLV-132</strain>
    </source>
</reference>
<dbReference type="PANTHER" id="PTHR11941:SF54">
    <property type="entry name" value="ENOYL-COA HYDRATASE, MITOCHONDRIAL"/>
    <property type="match status" value="1"/>
</dbReference>
<gene>
    <name evidence="1" type="ORF">C7419_103645</name>
</gene>
<dbReference type="RefSeq" id="WP_109584348.1">
    <property type="nucleotide sequence ID" value="NZ_JBEFLL010000028.1"/>
</dbReference>
<proteinExistence type="predicted"/>